<name>A0A8H3EY83_9LECA</name>
<gene>
    <name evidence="1" type="ORF">ALECFALPRED_009112</name>
</gene>
<reference evidence="1" key="1">
    <citation type="submission" date="2021-03" db="EMBL/GenBank/DDBJ databases">
        <authorList>
            <person name="Tagirdzhanova G."/>
        </authorList>
    </citation>
    <scope>NUCLEOTIDE SEQUENCE</scope>
</reference>
<organism evidence="1 2">
    <name type="scientific">Alectoria fallacina</name>
    <dbReference type="NCBI Taxonomy" id="1903189"/>
    <lineage>
        <taxon>Eukaryota</taxon>
        <taxon>Fungi</taxon>
        <taxon>Dikarya</taxon>
        <taxon>Ascomycota</taxon>
        <taxon>Pezizomycotina</taxon>
        <taxon>Lecanoromycetes</taxon>
        <taxon>OSLEUM clade</taxon>
        <taxon>Lecanoromycetidae</taxon>
        <taxon>Lecanorales</taxon>
        <taxon>Lecanorineae</taxon>
        <taxon>Parmeliaceae</taxon>
        <taxon>Alectoria</taxon>
    </lineage>
</organism>
<comment type="caution">
    <text evidence="1">The sequence shown here is derived from an EMBL/GenBank/DDBJ whole genome shotgun (WGS) entry which is preliminary data.</text>
</comment>
<protein>
    <submittedName>
        <fullName evidence="1">Uncharacterized protein</fullName>
    </submittedName>
</protein>
<dbReference type="AlphaFoldDB" id="A0A8H3EY83"/>
<evidence type="ECO:0000313" key="2">
    <source>
        <dbReference type="Proteomes" id="UP000664203"/>
    </source>
</evidence>
<accession>A0A8H3EY83</accession>
<proteinExistence type="predicted"/>
<dbReference type="Proteomes" id="UP000664203">
    <property type="component" value="Unassembled WGS sequence"/>
</dbReference>
<evidence type="ECO:0000313" key="1">
    <source>
        <dbReference type="EMBL" id="CAF9913815.1"/>
    </source>
</evidence>
<dbReference type="EMBL" id="CAJPDR010000066">
    <property type="protein sequence ID" value="CAF9913815.1"/>
    <property type="molecule type" value="Genomic_DNA"/>
</dbReference>
<keyword evidence="2" id="KW-1185">Reference proteome</keyword>
<sequence length="131" mass="15329">MFMQDLYEKFHDKEKRVIFTSKSIVQKLIVQQQRHIKSIKHDTLSDICINDVRKHIMSPVDLTVAVKTPTRFRTLAFQQRRSSKDKILINENPSLIVIRNTLSMIRITRTAKKANAVTKNIMEKDLFTACE</sequence>